<feature type="non-terminal residue" evidence="1">
    <location>
        <position position="1"/>
    </location>
</feature>
<reference evidence="1" key="1">
    <citation type="submission" date="2018-05" db="EMBL/GenBank/DDBJ databases">
        <authorList>
            <person name="Lanie J.A."/>
            <person name="Ng W.-L."/>
            <person name="Kazmierczak K.M."/>
            <person name="Andrzejewski T.M."/>
            <person name="Davidsen T.M."/>
            <person name="Wayne K.J."/>
            <person name="Tettelin H."/>
            <person name="Glass J.I."/>
            <person name="Rusch D."/>
            <person name="Podicherti R."/>
            <person name="Tsui H.-C.T."/>
            <person name="Winkler M.E."/>
        </authorList>
    </citation>
    <scope>NUCLEOTIDE SEQUENCE</scope>
</reference>
<dbReference type="AlphaFoldDB" id="A0A383F1Y0"/>
<organism evidence="1">
    <name type="scientific">marine metagenome</name>
    <dbReference type="NCBI Taxonomy" id="408172"/>
    <lineage>
        <taxon>unclassified sequences</taxon>
        <taxon>metagenomes</taxon>
        <taxon>ecological metagenomes</taxon>
    </lineage>
</organism>
<dbReference type="EMBL" id="UINC01230649">
    <property type="protein sequence ID" value="SVE62864.1"/>
    <property type="molecule type" value="Genomic_DNA"/>
</dbReference>
<gene>
    <name evidence="1" type="ORF">METZ01_LOCUS515718</name>
</gene>
<evidence type="ECO:0000313" key="1">
    <source>
        <dbReference type="EMBL" id="SVE62864.1"/>
    </source>
</evidence>
<name>A0A383F1Y0_9ZZZZ</name>
<sequence>VYANHATPTVKDRSKWANAGFAGEDIRDVLEIEDAVVAAIEEGAETYEELYASINANVTITGYNVDEVGDLFDEFNASLVSDGYA</sequence>
<accession>A0A383F1Y0</accession>
<protein>
    <submittedName>
        <fullName evidence="1">Uncharacterized protein</fullName>
    </submittedName>
</protein>
<proteinExistence type="predicted"/>